<dbReference type="InterPro" id="IPR036525">
    <property type="entry name" value="Tubulin/FtsZ_GTPase_sf"/>
</dbReference>
<dbReference type="Pfam" id="PF00091">
    <property type="entry name" value="Tubulin"/>
    <property type="match status" value="1"/>
</dbReference>
<comment type="similarity">
    <text evidence="1 5">Belongs to the tubulin family.</text>
</comment>
<keyword evidence="9" id="KW-1185">Reference proteome</keyword>
<sequence length="190" mass="21113">LKRHPSPLPSARLRRLRRPDLRRTPDPAVPRARPPLPRAPQAAPPGAGQLNLRGHMRSDPDPLHSQIWLPCSWTWSRAPWTRGTWVPTATSTPCSTSCARRPRTATASMVWFQVCHSLGGGTGSGMGTLLIFKFREEYPDKMMLTFSVFPSPKVSDTVIEPCKRTAASPTCHSWARISPMALCEFPPLLL</sequence>
<dbReference type="InterPro" id="IPR000217">
    <property type="entry name" value="Tubulin"/>
</dbReference>
<dbReference type="GO" id="GO:0007017">
    <property type="term" value="P:microtubule-based process"/>
    <property type="evidence" value="ECO:0007669"/>
    <property type="project" value="InterPro"/>
</dbReference>
<organism evidence="8 9">
    <name type="scientific">Eragrostis curvula</name>
    <name type="common">weeping love grass</name>
    <dbReference type="NCBI Taxonomy" id="38414"/>
    <lineage>
        <taxon>Eukaryota</taxon>
        <taxon>Viridiplantae</taxon>
        <taxon>Streptophyta</taxon>
        <taxon>Embryophyta</taxon>
        <taxon>Tracheophyta</taxon>
        <taxon>Spermatophyta</taxon>
        <taxon>Magnoliopsida</taxon>
        <taxon>Liliopsida</taxon>
        <taxon>Poales</taxon>
        <taxon>Poaceae</taxon>
        <taxon>PACMAD clade</taxon>
        <taxon>Chloridoideae</taxon>
        <taxon>Eragrostideae</taxon>
        <taxon>Eragrostidinae</taxon>
        <taxon>Eragrostis</taxon>
    </lineage>
</organism>
<feature type="non-terminal residue" evidence="8">
    <location>
        <position position="1"/>
    </location>
</feature>
<dbReference type="AlphaFoldDB" id="A0A5J9UCW0"/>
<dbReference type="Gene3D" id="3.40.50.1440">
    <property type="entry name" value="Tubulin/FtsZ, GTPase domain"/>
    <property type="match status" value="1"/>
</dbReference>
<evidence type="ECO:0000256" key="1">
    <source>
        <dbReference type="ARBA" id="ARBA00009636"/>
    </source>
</evidence>
<dbReference type="PRINTS" id="PR01161">
    <property type="entry name" value="TUBULIN"/>
</dbReference>
<evidence type="ECO:0000256" key="3">
    <source>
        <dbReference type="ARBA" id="ARBA00022741"/>
    </source>
</evidence>
<dbReference type="Proteomes" id="UP000324897">
    <property type="component" value="Unassembled WGS sequence"/>
</dbReference>
<feature type="domain" description="Tubulin/FtsZ GTPase" evidence="7">
    <location>
        <begin position="110"/>
        <end position="161"/>
    </location>
</feature>
<feature type="region of interest" description="Disordered" evidence="6">
    <location>
        <begin position="1"/>
        <end position="57"/>
    </location>
</feature>
<proteinExistence type="inferred from homology"/>
<evidence type="ECO:0000256" key="6">
    <source>
        <dbReference type="SAM" id="MobiDB-lite"/>
    </source>
</evidence>
<dbReference type="PANTHER" id="PTHR11588">
    <property type="entry name" value="TUBULIN"/>
    <property type="match status" value="1"/>
</dbReference>
<dbReference type="InterPro" id="IPR003008">
    <property type="entry name" value="Tubulin_FtsZ_GTPase"/>
</dbReference>
<dbReference type="InterPro" id="IPR017975">
    <property type="entry name" value="Tubulin_CS"/>
</dbReference>
<keyword evidence="3 5" id="KW-0547">Nucleotide-binding</keyword>
<evidence type="ECO:0000256" key="4">
    <source>
        <dbReference type="ARBA" id="ARBA00023134"/>
    </source>
</evidence>
<dbReference type="GO" id="GO:0005525">
    <property type="term" value="F:GTP binding"/>
    <property type="evidence" value="ECO:0007669"/>
    <property type="project" value="UniProtKB-UniRule"/>
</dbReference>
<reference evidence="8 9" key="1">
    <citation type="journal article" date="2019" name="Sci. Rep.">
        <title>A high-quality genome of Eragrostis curvula grass provides insights into Poaceae evolution and supports new strategies to enhance forage quality.</title>
        <authorList>
            <person name="Carballo J."/>
            <person name="Santos B.A.C.M."/>
            <person name="Zappacosta D."/>
            <person name="Garbus I."/>
            <person name="Selva J.P."/>
            <person name="Gallo C.A."/>
            <person name="Diaz A."/>
            <person name="Albertini E."/>
            <person name="Caccamo M."/>
            <person name="Echenique V."/>
        </authorList>
    </citation>
    <scope>NUCLEOTIDE SEQUENCE [LARGE SCALE GENOMIC DNA]</scope>
    <source>
        <strain evidence="9">cv. Victoria</strain>
        <tissue evidence="8">Leaf</tissue>
    </source>
</reference>
<evidence type="ECO:0000313" key="8">
    <source>
        <dbReference type="EMBL" id="TVU21071.1"/>
    </source>
</evidence>
<keyword evidence="2 5" id="KW-0493">Microtubule</keyword>
<gene>
    <name evidence="8" type="ORF">EJB05_30684</name>
</gene>
<comment type="caution">
    <text evidence="8">The sequence shown here is derived from an EMBL/GenBank/DDBJ whole genome shotgun (WGS) entry which is preliminary data.</text>
</comment>
<keyword evidence="4 5" id="KW-0342">GTP-binding</keyword>
<dbReference type="PROSITE" id="PS00227">
    <property type="entry name" value="TUBULIN"/>
    <property type="match status" value="1"/>
</dbReference>
<evidence type="ECO:0000259" key="7">
    <source>
        <dbReference type="Pfam" id="PF00091"/>
    </source>
</evidence>
<name>A0A5J9UCW0_9POAL</name>
<dbReference type="GO" id="GO:0005874">
    <property type="term" value="C:microtubule"/>
    <property type="evidence" value="ECO:0007669"/>
    <property type="project" value="UniProtKB-KW"/>
</dbReference>
<evidence type="ECO:0000256" key="2">
    <source>
        <dbReference type="ARBA" id="ARBA00022701"/>
    </source>
</evidence>
<protein>
    <recommendedName>
        <fullName evidence="7">Tubulin/FtsZ GTPase domain-containing protein</fullName>
    </recommendedName>
</protein>
<evidence type="ECO:0000256" key="5">
    <source>
        <dbReference type="RuleBase" id="RU000352"/>
    </source>
</evidence>
<dbReference type="EMBL" id="RWGY01000026">
    <property type="protein sequence ID" value="TVU21071.1"/>
    <property type="molecule type" value="Genomic_DNA"/>
</dbReference>
<dbReference type="OrthoDB" id="1662883at2759"/>
<dbReference type="SUPFAM" id="SSF52490">
    <property type="entry name" value="Tubulin nucleotide-binding domain-like"/>
    <property type="match status" value="1"/>
</dbReference>
<evidence type="ECO:0000313" key="9">
    <source>
        <dbReference type="Proteomes" id="UP000324897"/>
    </source>
</evidence>
<accession>A0A5J9UCW0</accession>